<dbReference type="Pfam" id="PF06271">
    <property type="entry name" value="RDD"/>
    <property type="match status" value="1"/>
</dbReference>
<keyword evidence="2 5" id="KW-0812">Transmembrane</keyword>
<evidence type="ECO:0000256" key="5">
    <source>
        <dbReference type="SAM" id="Phobius"/>
    </source>
</evidence>
<dbReference type="Proteomes" id="UP000664495">
    <property type="component" value="Unassembled WGS sequence"/>
</dbReference>
<protein>
    <submittedName>
        <fullName evidence="7">RDD family protein</fullName>
    </submittedName>
</protein>
<dbReference type="EMBL" id="JAFLVR010000008">
    <property type="protein sequence ID" value="MBO0451360.1"/>
    <property type="molecule type" value="Genomic_DNA"/>
</dbReference>
<evidence type="ECO:0000313" key="8">
    <source>
        <dbReference type="Proteomes" id="UP000664495"/>
    </source>
</evidence>
<evidence type="ECO:0000259" key="6">
    <source>
        <dbReference type="Pfam" id="PF06271"/>
    </source>
</evidence>
<keyword evidence="4 5" id="KW-0472">Membrane</keyword>
<comment type="caution">
    <text evidence="7">The sequence shown here is derived from an EMBL/GenBank/DDBJ whole genome shotgun (WGS) entry which is preliminary data.</text>
</comment>
<feature type="transmembrane region" description="Helical" evidence="5">
    <location>
        <begin position="6"/>
        <end position="28"/>
    </location>
</feature>
<organism evidence="7 8">
    <name type="scientific">Candidatus Enterococcus murrayae</name>
    <dbReference type="NCBI Taxonomy" id="2815321"/>
    <lineage>
        <taxon>Bacteria</taxon>
        <taxon>Bacillati</taxon>
        <taxon>Bacillota</taxon>
        <taxon>Bacilli</taxon>
        <taxon>Lactobacillales</taxon>
        <taxon>Enterococcaceae</taxon>
        <taxon>Enterococcus</taxon>
    </lineage>
</organism>
<evidence type="ECO:0000256" key="1">
    <source>
        <dbReference type="ARBA" id="ARBA00004141"/>
    </source>
</evidence>
<keyword evidence="3 5" id="KW-1133">Transmembrane helix</keyword>
<name>A0ABS3HD42_9ENTE</name>
<feature type="transmembrane region" description="Helical" evidence="5">
    <location>
        <begin position="89"/>
        <end position="110"/>
    </location>
</feature>
<feature type="domain" description="RDD" evidence="6">
    <location>
        <begin position="7"/>
        <end position="120"/>
    </location>
</feature>
<accession>A0ABS3HD42</accession>
<sequence length="128" mass="14429">MKLLILIQRVLATFIDLIVIYIPVYFLVNIMVKGFFTPGILTATLFVIYNVLAIHSFQGQTIGKYFAKIRVKDVGRSIMEDSIREVIKLLYFLPLLGVITGVLSLSCYFIRGSFLHDIIGKSEVVILG</sequence>
<feature type="transmembrane region" description="Helical" evidence="5">
    <location>
        <begin position="35"/>
        <end position="57"/>
    </location>
</feature>
<dbReference type="RefSeq" id="WP_207107173.1">
    <property type="nucleotide sequence ID" value="NZ_JAFLVR010000008.1"/>
</dbReference>
<evidence type="ECO:0000256" key="2">
    <source>
        <dbReference type="ARBA" id="ARBA00022692"/>
    </source>
</evidence>
<keyword evidence="8" id="KW-1185">Reference proteome</keyword>
<evidence type="ECO:0000256" key="3">
    <source>
        <dbReference type="ARBA" id="ARBA00022989"/>
    </source>
</evidence>
<gene>
    <name evidence="7" type="ORF">JZO85_03715</name>
</gene>
<proteinExistence type="predicted"/>
<evidence type="ECO:0000313" key="7">
    <source>
        <dbReference type="EMBL" id="MBO0451360.1"/>
    </source>
</evidence>
<evidence type="ECO:0000256" key="4">
    <source>
        <dbReference type="ARBA" id="ARBA00023136"/>
    </source>
</evidence>
<dbReference type="InterPro" id="IPR010432">
    <property type="entry name" value="RDD"/>
</dbReference>
<comment type="subcellular location">
    <subcellularLocation>
        <location evidence="1">Membrane</location>
        <topology evidence="1">Multi-pass membrane protein</topology>
    </subcellularLocation>
</comment>
<reference evidence="7 8" key="1">
    <citation type="submission" date="2021-03" db="EMBL/GenBank/DDBJ databases">
        <title>Enterococcal diversity collection.</title>
        <authorList>
            <person name="Gilmore M.S."/>
            <person name="Schwartzman J."/>
            <person name="Van Tyne D."/>
            <person name="Martin M."/>
            <person name="Earl A.M."/>
            <person name="Manson A.L."/>
            <person name="Straub T."/>
            <person name="Salamzade R."/>
            <person name="Saavedra J."/>
            <person name="Lebreton F."/>
            <person name="Prichula J."/>
            <person name="Schaufler K."/>
            <person name="Gaca A."/>
            <person name="Sgardioli B."/>
            <person name="Wagenaar J."/>
            <person name="Strong T."/>
        </authorList>
    </citation>
    <scope>NUCLEOTIDE SEQUENCE [LARGE SCALE GENOMIC DNA]</scope>
    <source>
        <strain evidence="7 8">MJM16</strain>
    </source>
</reference>